<dbReference type="EMBL" id="CP009398">
    <property type="protein sequence ID" value="AIO00218.1"/>
    <property type="molecule type" value="Genomic_DNA"/>
</dbReference>
<organism evidence="1 2">
    <name type="scientific">Leishmania panamensis</name>
    <dbReference type="NCBI Taxonomy" id="5679"/>
    <lineage>
        <taxon>Eukaryota</taxon>
        <taxon>Discoba</taxon>
        <taxon>Euglenozoa</taxon>
        <taxon>Kinetoplastea</taxon>
        <taxon>Metakinetoplastina</taxon>
        <taxon>Trypanosomatida</taxon>
        <taxon>Trypanosomatidae</taxon>
        <taxon>Leishmaniinae</taxon>
        <taxon>Leishmania</taxon>
        <taxon>Leishmania guyanensis species complex</taxon>
    </lineage>
</organism>
<evidence type="ECO:0000313" key="1">
    <source>
        <dbReference type="EMBL" id="AIO00218.1"/>
    </source>
</evidence>
<dbReference type="KEGG" id="lpan:LPMP_292710"/>
<keyword evidence="2" id="KW-1185">Reference proteome</keyword>
<dbReference type="OrthoDB" id="245090at2759"/>
<reference evidence="1 2" key="1">
    <citation type="journal article" date="2015" name="Sci. Rep.">
        <title>The genome of Leishmania panamensis: insights into genomics of the L. (Viannia) subgenus.</title>
        <authorList>
            <person name="Llanes A."/>
            <person name="Restrepo C.M."/>
            <person name="Vecchio G.D."/>
            <person name="Anguizola F.J."/>
            <person name="Lleonart R."/>
        </authorList>
    </citation>
    <scope>NUCLEOTIDE SEQUENCE [LARGE SCALE GENOMIC DNA]</scope>
    <source>
        <strain evidence="1 2">MHOM/PA/94/PSC-1</strain>
    </source>
</reference>
<evidence type="ECO:0000313" key="2">
    <source>
        <dbReference type="Proteomes" id="UP000063063"/>
    </source>
</evidence>
<dbReference type="Proteomes" id="UP000063063">
    <property type="component" value="Chromosome 29"/>
</dbReference>
<dbReference type="RefSeq" id="XP_010700875.1">
    <property type="nucleotide sequence ID" value="XM_010702573.1"/>
</dbReference>
<name>A0A088RVR3_LEIPA</name>
<dbReference type="VEuPathDB" id="TriTrypDB:LPMP_292710"/>
<protein>
    <submittedName>
        <fullName evidence="1">Uncharacterized protein</fullName>
    </submittedName>
</protein>
<dbReference type="GeneID" id="22577034"/>
<gene>
    <name evidence="1" type="ORF">LPMP_292710</name>
</gene>
<sequence>MWVSKARRALCLSVFWRSSAFFELYGRAHSTEVAEVPPSPQLSSHAAPTDEAWKRCQALLQRVQSRMYIHPGQAPAELCREALTSIEHLLASSPTRRCTAARRLWRDALALQSYLPAHDISAAADTASVLLFSDQAQRGCRVCSQAVGHPQFRQGPRSDTELSGYLRLLSVHSMCACYSHESFSPDWWTALVDSVDEAKRVIAAAPKPRRAPMAHALEVLAWSLDWLHHHNDMPERQALGALKAKLPQWLPFLFDEFDATTAKLSSQSLALLPPRWLLMMTTHPEGDSDAVALERLLRHALGREKRCHGSNVFQLSSRIADILVHRFPHHPSAAHAVATLGTALQCSSVHSYGTTREGFDKALGVLTRMSGAQPYFATQALLHHRSAETAARIQEEHGDLLTGNPHLNWRTALNFTMKQVEAADPHWRVYLPETLRLLSDAGKLKQFWSLLQEYNAVDATANISVAASLSRAMQLSARWWHAMEVMDLLVSAPPPRDAIEDQLVTTACAGTLRVLLQAKRWQEALRVFLMVGDAFPPTESAVVSRLLTSMPMYAPWQMALAAATQRGLTSDTTRIILLCLHAGASAALLPHAHQQKASALIFAQHGRWDLVRTVVEQRPIDVSLWRTLVQAMEHCADDVNEQTAAIVFPVPLPHDCWHDTSFGNAFAHLCVQRGWLSLLSSHLSCLLAPPASSVTPMSRLGVEYGHLLRFLQSNHFPPAEFVFTDSYVVHQLMSCVTGRRVSVVAKLPAASGSTKQQASTYLRVPYEILSVPRGEGDGTATVRVTSAPTSTYLKEHCIFIAASGLVVGYKVPASALFTSARGLLRVLGNNGVYRLAYHMSVASSGLFLLYPASASLTWYSFKLRVRLCVAVMPAAPYVPLLATSFFDRYAMRWRSGEGDRHEVEAVLLATSGQEVRHAWRSLKVDLNAEGWGPVEPDAGAGDMYHILELQVSRHAPTIEGNAMLADVEVFTCHGRSLKPLGADDGEAAEWDL</sequence>
<accession>A0A088RVR3</accession>
<dbReference type="AlphaFoldDB" id="A0A088RVR3"/>
<proteinExistence type="predicted"/>
<dbReference type="eggNOG" id="ENOG502S0T0">
    <property type="taxonomic scope" value="Eukaryota"/>
</dbReference>
<dbReference type="VEuPathDB" id="TriTrypDB:LPAL13_030015200"/>